<comment type="caution">
    <text evidence="1">The sequence shown here is derived from an EMBL/GenBank/DDBJ whole genome shotgun (WGS) entry which is preliminary data.</text>
</comment>
<evidence type="ECO:0000313" key="2">
    <source>
        <dbReference type="Proteomes" id="UP000231567"/>
    </source>
</evidence>
<dbReference type="InterPro" id="IPR036567">
    <property type="entry name" value="RHF-like"/>
</dbReference>
<evidence type="ECO:0000313" key="1">
    <source>
        <dbReference type="EMBL" id="PIP21840.1"/>
    </source>
</evidence>
<dbReference type="Proteomes" id="UP000231567">
    <property type="component" value="Unassembled WGS sequence"/>
</dbReference>
<feature type="non-terminal residue" evidence="1">
    <location>
        <position position="113"/>
    </location>
</feature>
<protein>
    <recommendedName>
        <fullName evidence="3">Ribosomal subunit interface protein</fullName>
    </recommendedName>
</protein>
<dbReference type="Gene3D" id="3.30.160.100">
    <property type="entry name" value="Ribosome hibernation promotion factor-like"/>
    <property type="match status" value="1"/>
</dbReference>
<dbReference type="EMBL" id="PCRM01000013">
    <property type="protein sequence ID" value="PIP21840.1"/>
    <property type="molecule type" value="Genomic_DNA"/>
</dbReference>
<organism evidence="1 2">
    <name type="scientific">Candidatus Nealsonbacteria bacterium CG23_combo_of_CG06-09_8_20_14_all_40_13</name>
    <dbReference type="NCBI Taxonomy" id="1974724"/>
    <lineage>
        <taxon>Bacteria</taxon>
        <taxon>Candidatus Nealsoniibacteriota</taxon>
    </lineage>
</organism>
<sequence>MKLIIKGRKKFKVPQDLRSYIEDKILKYEKILPKEATVDVMMADVRGPQGGVDKVVHLTAVFPGEKNPFQIEQVTDDFFGSVDLAQERLEKHILKYKEKIKQGSRYPKKYWVA</sequence>
<dbReference type="SUPFAM" id="SSF69754">
    <property type="entry name" value="Ribosome binding protein Y (YfiA homologue)"/>
    <property type="match status" value="1"/>
</dbReference>
<proteinExistence type="predicted"/>
<dbReference type="InterPro" id="IPR003489">
    <property type="entry name" value="RHF/RaiA"/>
</dbReference>
<dbReference type="AlphaFoldDB" id="A0A2G9YRH9"/>
<accession>A0A2G9YRH9</accession>
<name>A0A2G9YRH9_9BACT</name>
<evidence type="ECO:0008006" key="3">
    <source>
        <dbReference type="Google" id="ProtNLM"/>
    </source>
</evidence>
<gene>
    <name evidence="1" type="ORF">COX39_00750</name>
</gene>
<reference evidence="1 2" key="1">
    <citation type="submission" date="2017-09" db="EMBL/GenBank/DDBJ databases">
        <title>Depth-based differentiation of microbial function through sediment-hosted aquifers and enrichment of novel symbionts in the deep terrestrial subsurface.</title>
        <authorList>
            <person name="Probst A.J."/>
            <person name="Ladd B."/>
            <person name="Jarett J.K."/>
            <person name="Geller-Mcgrath D.E."/>
            <person name="Sieber C.M."/>
            <person name="Emerson J.B."/>
            <person name="Anantharaman K."/>
            <person name="Thomas B.C."/>
            <person name="Malmstrom R."/>
            <person name="Stieglmeier M."/>
            <person name="Klingl A."/>
            <person name="Woyke T."/>
            <person name="Ryan C.M."/>
            <person name="Banfield J.F."/>
        </authorList>
    </citation>
    <scope>NUCLEOTIDE SEQUENCE [LARGE SCALE GENOMIC DNA]</scope>
    <source>
        <strain evidence="1">CG23_combo_of_CG06-09_8_20_14_all_40_13</strain>
    </source>
</reference>
<dbReference type="Pfam" id="PF02482">
    <property type="entry name" value="Ribosomal_S30AE"/>
    <property type="match status" value="1"/>
</dbReference>